<dbReference type="RefSeq" id="WP_134359082.1">
    <property type="nucleotide sequence ID" value="NZ_CP038033.1"/>
</dbReference>
<gene>
    <name evidence="1" type="ORF">E3U44_15885</name>
</gene>
<proteinExistence type="predicted"/>
<protein>
    <submittedName>
        <fullName evidence="1">MarR family transcriptional regulator</fullName>
    </submittedName>
</protein>
<evidence type="ECO:0000313" key="2">
    <source>
        <dbReference type="Proteomes" id="UP000294325"/>
    </source>
</evidence>
<reference evidence="1 2" key="1">
    <citation type="submission" date="2019-03" db="EMBL/GenBank/DDBJ databases">
        <title>The genome sequence of Nitrosococcus wardiae strain D1FHST reveals the archetypal metabolic capacity of ammonia-oxidizing Gammaproteobacteria.</title>
        <authorList>
            <person name="Wang L."/>
            <person name="Lim C.K."/>
            <person name="Hanson T.E."/>
            <person name="Dang H."/>
            <person name="Klotz M.G."/>
        </authorList>
    </citation>
    <scope>NUCLEOTIDE SEQUENCE [LARGE SCALE GENOMIC DNA]</scope>
    <source>
        <strain evidence="1 2">D1FHS</strain>
    </source>
</reference>
<dbReference type="InterPro" id="IPR036390">
    <property type="entry name" value="WH_DNA-bd_sf"/>
</dbReference>
<accession>A0A4P7C2C8</accession>
<name>A0A4P7C2C8_9GAMM</name>
<dbReference type="EMBL" id="CP038033">
    <property type="protein sequence ID" value="QBQ55827.1"/>
    <property type="molecule type" value="Genomic_DNA"/>
</dbReference>
<dbReference type="Proteomes" id="UP000294325">
    <property type="component" value="Chromosome"/>
</dbReference>
<sequence>MNFQLSPLQALILWRLLTSEGQAYLADIRPKPKRRDRKALLEAGFIEEEWRRKPRGGRAIYVQLTDKAWAWAGDHMDAKLSHQSPAAGPIFQAFLTRLQPILKRRQITLAEIFSSTQELPPREAPEQQLQEAYFHLSGGKGNVRVRLAQLRQNLETIPRSQLDGLLLKLQEEGKLVLSPLDDSREISAADQEAALSVAGFKRHIVYMQK</sequence>
<keyword evidence="2" id="KW-1185">Reference proteome</keyword>
<dbReference type="AlphaFoldDB" id="A0A4P7C2C8"/>
<dbReference type="KEGG" id="nwr:E3U44_15885"/>
<dbReference type="SUPFAM" id="SSF46785">
    <property type="entry name" value="Winged helix' DNA-binding domain"/>
    <property type="match status" value="1"/>
</dbReference>
<organism evidence="1 2">
    <name type="scientific">Nitrosococcus wardiae</name>
    <dbReference type="NCBI Taxonomy" id="1814290"/>
    <lineage>
        <taxon>Bacteria</taxon>
        <taxon>Pseudomonadati</taxon>
        <taxon>Pseudomonadota</taxon>
        <taxon>Gammaproteobacteria</taxon>
        <taxon>Chromatiales</taxon>
        <taxon>Chromatiaceae</taxon>
        <taxon>Nitrosococcus</taxon>
    </lineage>
</organism>
<evidence type="ECO:0000313" key="1">
    <source>
        <dbReference type="EMBL" id="QBQ55827.1"/>
    </source>
</evidence>
<dbReference type="OrthoDB" id="5765492at2"/>